<gene>
    <name evidence="10" type="primary">aroF</name>
    <name evidence="10" type="ordered locus">BVAF_178</name>
</gene>
<comment type="similarity">
    <text evidence="3 8">Belongs to the class-I DAHP synthase family.</text>
</comment>
<dbReference type="GO" id="GO:0042802">
    <property type="term" value="F:identical protein binding"/>
    <property type="evidence" value="ECO:0007669"/>
    <property type="project" value="UniProtKB-ARBA"/>
</dbReference>
<dbReference type="FunFam" id="3.20.20.70:FF:000005">
    <property type="entry name" value="Phospho-2-dehydro-3-deoxyheptonate aldolase"/>
    <property type="match status" value="1"/>
</dbReference>
<comment type="catalytic activity">
    <reaction evidence="7 8">
        <text>D-erythrose 4-phosphate + phosphoenolpyruvate + H2O = 7-phospho-2-dehydro-3-deoxy-D-arabino-heptonate + phosphate</text>
        <dbReference type="Rhea" id="RHEA:14717"/>
        <dbReference type="ChEBI" id="CHEBI:15377"/>
        <dbReference type="ChEBI" id="CHEBI:16897"/>
        <dbReference type="ChEBI" id="CHEBI:43474"/>
        <dbReference type="ChEBI" id="CHEBI:58394"/>
        <dbReference type="ChEBI" id="CHEBI:58702"/>
        <dbReference type="EC" id="2.5.1.54"/>
    </reaction>
</comment>
<dbReference type="AlphaFoldDB" id="E8Q5T6"/>
<dbReference type="Gene3D" id="3.20.20.70">
    <property type="entry name" value="Aldolase class I"/>
    <property type="match status" value="1"/>
</dbReference>
<dbReference type="RefSeq" id="WP_013516508.1">
    <property type="nucleotide sequence ID" value="NC_014909.2"/>
</dbReference>
<sequence length="366" mass="41365">MQKNNQKILQNCNMQSIIAPEQLKLKFPLIKINQRSVEYSQNVINNIIHKKDPRLLVICGPCSINDINAAFDYAKKLKCLSTELEDQLYIVMRVYLEKPRTITGWKGLINDPYMDGSGDIESGLQISRRLLLQLIEIGLPLATEILNPIFPQYIGELFSWVSIGARTTESQIHREVASGLQSAVGFKNSTDGNINHAINAIQASMIPHHCISIDQTGQICVLNTEGNINSHIILRGGMHPNYYPENIIYCEQRIMEVGLNPVLIIDCSHGNSKKDYTQQVDVAKSIVDQIKLGNRSIVGFMLESYLYSGNQILDFNNLSSMKYGVSVTDACINWEKTQELLYYVYRELKSILTTRLVGGPKRNDRK</sequence>
<dbReference type="UniPathway" id="UPA00053">
    <property type="reaction ID" value="UER00084"/>
</dbReference>
<dbReference type="GO" id="GO:0009073">
    <property type="term" value="P:aromatic amino acid family biosynthetic process"/>
    <property type="evidence" value="ECO:0007669"/>
    <property type="project" value="UniProtKB-KW"/>
</dbReference>
<dbReference type="STRING" id="859654.BVAF_178"/>
<keyword evidence="11" id="KW-1185">Reference proteome</keyword>
<evidence type="ECO:0000256" key="3">
    <source>
        <dbReference type="ARBA" id="ARBA00007985"/>
    </source>
</evidence>
<evidence type="ECO:0000256" key="8">
    <source>
        <dbReference type="PIRNR" id="PIRNR001361"/>
    </source>
</evidence>
<evidence type="ECO:0000256" key="1">
    <source>
        <dbReference type="ARBA" id="ARBA00003726"/>
    </source>
</evidence>
<dbReference type="PIRSF" id="PIRSF001361">
    <property type="entry name" value="DAHP_synthase"/>
    <property type="match status" value="1"/>
</dbReference>
<dbReference type="OrthoDB" id="9807331at2"/>
<evidence type="ECO:0000313" key="10">
    <source>
        <dbReference type="EMBL" id="ADV33583.1"/>
    </source>
</evidence>
<dbReference type="NCBIfam" id="NF009395">
    <property type="entry name" value="PRK12755.1"/>
    <property type="match status" value="1"/>
</dbReference>
<keyword evidence="6 8" id="KW-0057">Aromatic amino acid biosynthesis</keyword>
<dbReference type="PANTHER" id="PTHR21225:SF10">
    <property type="entry name" value="PHOSPHO-2-DEHYDRO-3-DEOXYHEPTONATE ALDOLASE, TYR-SENSITIVE"/>
    <property type="match status" value="1"/>
</dbReference>
<dbReference type="KEGG" id="bva:BVAF_178"/>
<evidence type="ECO:0000256" key="5">
    <source>
        <dbReference type="ARBA" id="ARBA00022679"/>
    </source>
</evidence>
<proteinExistence type="inferred from homology"/>
<dbReference type="EC" id="2.5.1.54" evidence="8"/>
<comment type="function">
    <text evidence="1 8">Stereospecific condensation of phosphoenolpyruvate (PEP) and D-erythrose-4-phosphate (E4P) giving rise to 3-deoxy-D-arabino-heptulosonate-7-phosphate (DAHP).</text>
</comment>
<dbReference type="HOGENOM" id="CLU_030903_0_1_6"/>
<keyword evidence="4 8" id="KW-0028">Amino-acid biosynthesis</keyword>
<name>E8Q5T6_BLOVB</name>
<dbReference type="GO" id="GO:0009423">
    <property type="term" value="P:chorismate biosynthetic process"/>
    <property type="evidence" value="ECO:0007669"/>
    <property type="project" value="UniProtKB-UniPathway"/>
</dbReference>
<dbReference type="PANTHER" id="PTHR21225">
    <property type="entry name" value="PHOSPHO-2-DEHYDRO-3-DEOXYHEPTONATE ALDOLASE DAHP SYNTHETASE"/>
    <property type="match status" value="1"/>
</dbReference>
<dbReference type="Proteomes" id="UP000007464">
    <property type="component" value="Chromosome"/>
</dbReference>
<accession>E8Q5T6</accession>
<dbReference type="Pfam" id="PF00793">
    <property type="entry name" value="DAHP_synth_1"/>
    <property type="match status" value="1"/>
</dbReference>
<dbReference type="SUPFAM" id="SSF51569">
    <property type="entry name" value="Aldolase"/>
    <property type="match status" value="1"/>
</dbReference>
<protein>
    <recommendedName>
        <fullName evidence="8">Phospho-2-dehydro-3-deoxyheptonate aldolase</fullName>
        <ecNumber evidence="8">2.5.1.54</ecNumber>
    </recommendedName>
</protein>
<dbReference type="GO" id="GO:0003849">
    <property type="term" value="F:3-deoxy-7-phosphoheptulonate synthase activity"/>
    <property type="evidence" value="ECO:0007669"/>
    <property type="project" value="UniProtKB-EC"/>
</dbReference>
<dbReference type="InterPro" id="IPR006219">
    <property type="entry name" value="DAHP_synth_1"/>
</dbReference>
<keyword evidence="5 8" id="KW-0808">Transferase</keyword>
<evidence type="ECO:0000313" key="11">
    <source>
        <dbReference type="Proteomes" id="UP000007464"/>
    </source>
</evidence>
<organism evidence="10 11">
    <name type="scientific">Blochmanniella vafra (strain BVAF)</name>
    <dbReference type="NCBI Taxonomy" id="859654"/>
    <lineage>
        <taxon>Bacteria</taxon>
        <taxon>Pseudomonadati</taxon>
        <taxon>Pseudomonadota</taxon>
        <taxon>Gammaproteobacteria</taxon>
        <taxon>Enterobacterales</taxon>
        <taxon>Enterobacteriaceae</taxon>
        <taxon>ant endosymbionts</taxon>
        <taxon>Candidatus Blochmanniella</taxon>
    </lineage>
</organism>
<evidence type="ECO:0000256" key="6">
    <source>
        <dbReference type="ARBA" id="ARBA00023141"/>
    </source>
</evidence>
<evidence type="ECO:0000256" key="2">
    <source>
        <dbReference type="ARBA" id="ARBA00004688"/>
    </source>
</evidence>
<dbReference type="GO" id="GO:0008652">
    <property type="term" value="P:amino acid biosynthetic process"/>
    <property type="evidence" value="ECO:0007669"/>
    <property type="project" value="UniProtKB-KW"/>
</dbReference>
<evidence type="ECO:0000259" key="9">
    <source>
        <dbReference type="Pfam" id="PF00793"/>
    </source>
</evidence>
<comment type="pathway">
    <text evidence="2 8">Metabolic intermediate biosynthesis; chorismate biosynthesis; chorismate from D-erythrose 4-phosphate and phosphoenolpyruvate: step 1/7.</text>
</comment>
<dbReference type="InterPro" id="IPR006218">
    <property type="entry name" value="DAHP1/KDSA"/>
</dbReference>
<evidence type="ECO:0000256" key="7">
    <source>
        <dbReference type="ARBA" id="ARBA00047508"/>
    </source>
</evidence>
<dbReference type="NCBIfam" id="TIGR00034">
    <property type="entry name" value="aroFGH"/>
    <property type="match status" value="1"/>
</dbReference>
<evidence type="ECO:0000256" key="4">
    <source>
        <dbReference type="ARBA" id="ARBA00022605"/>
    </source>
</evidence>
<dbReference type="InterPro" id="IPR013785">
    <property type="entry name" value="Aldolase_TIM"/>
</dbReference>
<reference evidence="10 11" key="1">
    <citation type="journal article" date="2010" name="BMC Genomics">
        <title>Unprecedented loss of ammonia assimilation capability in a urease-encoding bacterial mutualist.</title>
        <authorList>
            <person name="Williams L.E."/>
            <person name="Wernegreen J.J."/>
        </authorList>
    </citation>
    <scope>NUCLEOTIDE SEQUENCE [LARGE SCALE GENOMIC DNA]</scope>
    <source>
        <strain evidence="10 11">BVAF</strain>
    </source>
</reference>
<feature type="domain" description="DAHP synthetase I/KDSA" evidence="9">
    <location>
        <begin position="46"/>
        <end position="340"/>
    </location>
</feature>
<dbReference type="EMBL" id="CP002189">
    <property type="protein sequence ID" value="ADV33583.1"/>
    <property type="molecule type" value="Genomic_DNA"/>
</dbReference>
<dbReference type="GO" id="GO:0005737">
    <property type="term" value="C:cytoplasm"/>
    <property type="evidence" value="ECO:0007669"/>
    <property type="project" value="TreeGrafter"/>
</dbReference>